<dbReference type="PRINTS" id="PR00723">
    <property type="entry name" value="SUBTILISIN"/>
</dbReference>
<evidence type="ECO:0000259" key="11">
    <source>
        <dbReference type="Pfam" id="PF06280"/>
    </source>
</evidence>
<feature type="active site" description="Charge relay system" evidence="6 7">
    <location>
        <position position="262"/>
    </location>
</feature>
<dbReference type="AlphaFoldDB" id="A0A814X791"/>
<organism evidence="12 13">
    <name type="scientific">Adineta ricciae</name>
    <name type="common">Rotifer</name>
    <dbReference type="NCBI Taxonomy" id="249248"/>
    <lineage>
        <taxon>Eukaryota</taxon>
        <taxon>Metazoa</taxon>
        <taxon>Spiralia</taxon>
        <taxon>Gnathifera</taxon>
        <taxon>Rotifera</taxon>
        <taxon>Eurotatoria</taxon>
        <taxon>Bdelloidea</taxon>
        <taxon>Adinetida</taxon>
        <taxon>Adinetidae</taxon>
        <taxon>Adineta</taxon>
    </lineage>
</organism>
<gene>
    <name evidence="12" type="ORF">EDS130_LOCUS25851</name>
</gene>
<evidence type="ECO:0000256" key="9">
    <source>
        <dbReference type="SAM" id="Phobius"/>
    </source>
</evidence>
<protein>
    <submittedName>
        <fullName evidence="12">Uncharacterized protein</fullName>
    </submittedName>
</protein>
<dbReference type="PROSITE" id="PS51892">
    <property type="entry name" value="SUBTILASE"/>
    <property type="match status" value="1"/>
</dbReference>
<keyword evidence="5 7" id="KW-0720">Serine protease</keyword>
<dbReference type="InterPro" id="IPR023828">
    <property type="entry name" value="Peptidase_S8_Ser-AS"/>
</dbReference>
<evidence type="ECO:0000256" key="8">
    <source>
        <dbReference type="RuleBase" id="RU003355"/>
    </source>
</evidence>
<dbReference type="Pfam" id="PF00082">
    <property type="entry name" value="Peptidase_S8"/>
    <property type="match status" value="1"/>
</dbReference>
<keyword evidence="4 7" id="KW-0378">Hydrolase</keyword>
<comment type="caution">
    <text evidence="12">The sequence shown here is derived from an EMBL/GenBank/DDBJ whole genome shotgun (WGS) entry which is preliminary data.</text>
</comment>
<dbReference type="SUPFAM" id="SSF52743">
    <property type="entry name" value="Subtilisin-like"/>
    <property type="match status" value="1"/>
</dbReference>
<evidence type="ECO:0000313" key="12">
    <source>
        <dbReference type="EMBL" id="CAF1210309.1"/>
    </source>
</evidence>
<evidence type="ECO:0000256" key="1">
    <source>
        <dbReference type="ARBA" id="ARBA00011073"/>
    </source>
</evidence>
<dbReference type="InterPro" id="IPR022398">
    <property type="entry name" value="Peptidase_S8_His-AS"/>
</dbReference>
<evidence type="ECO:0000256" key="7">
    <source>
        <dbReference type="PROSITE-ProRule" id="PRU01240"/>
    </source>
</evidence>
<evidence type="ECO:0000256" key="5">
    <source>
        <dbReference type="ARBA" id="ARBA00022825"/>
    </source>
</evidence>
<feature type="active site" description="Charge relay system" evidence="6 7">
    <location>
        <position position="315"/>
    </location>
</feature>
<dbReference type="Gene3D" id="3.40.50.200">
    <property type="entry name" value="Peptidase S8/S53 domain"/>
    <property type="match status" value="1"/>
</dbReference>
<keyword evidence="9" id="KW-1133">Transmembrane helix</keyword>
<dbReference type="InterPro" id="IPR010435">
    <property type="entry name" value="C5a/SBT2-like_Fn3"/>
</dbReference>
<dbReference type="Pfam" id="PF06280">
    <property type="entry name" value="fn3_5"/>
    <property type="match status" value="1"/>
</dbReference>
<dbReference type="GO" id="GO:0006508">
    <property type="term" value="P:proteolysis"/>
    <property type="evidence" value="ECO:0007669"/>
    <property type="project" value="UniProtKB-KW"/>
</dbReference>
<dbReference type="InterPro" id="IPR015500">
    <property type="entry name" value="Peptidase_S8_subtilisin-rel"/>
</dbReference>
<dbReference type="InterPro" id="IPR050131">
    <property type="entry name" value="Peptidase_S8_subtilisin-like"/>
</dbReference>
<dbReference type="InterPro" id="IPR023827">
    <property type="entry name" value="Peptidase_S8_Asp-AS"/>
</dbReference>
<dbReference type="Gene3D" id="3.50.30.30">
    <property type="match status" value="1"/>
</dbReference>
<evidence type="ECO:0000313" key="13">
    <source>
        <dbReference type="Proteomes" id="UP000663852"/>
    </source>
</evidence>
<sequence length="998" mass="107104">MMTNNLQITRLMMNPRSSTIYRIPYDGDNIHRQKYTGKRDKRCSIKWLIAILIAVIVGLVVVCIVLAIILATKSKLTVEPSPGTTESPMKPQSQSFITRCKPETPLGTEQRKIQHKKLMLPSAPERVGDHILLKNTYMVEYLSDIDVEKHFRMITHSLRSSNQISQSEIQIQTVIRSSLFNGASFSVTTNDPIEALKLIEDAIDIQPVYLIPAPHTFDKAVYSDISIDTQNYLINAFDLTGVDKIHKNFKNFGEGVRVAVIDTGVDYSHPALGGCFGLGCKVAFGYDLVGDLFTGANQIIVPDDNPMDDCSTESHGTHVAGIIAANTTGINDTFFNPSVPFSGVAPNVVIGAYRIFGCAVGSTSSDVLAAAVYRAYDDKADIINLSIVGPSSYEETIQMTAVQRVSNMGVYVSIAMGNSGTGGLQTGGEPAISSEGLAIGSVDNTYTLKHVIIAPDGNKILAIAGQAFGPWITNFSATIDVYNRDGGCSPINKALTGMVILFAVTGRDICNSYTRCNNAANVGAVGCLFYNISAIGGFNKIPNGAISLQNGLRIVSTVNANSSAIYTFTNLLDLTPMETAVTPSSFSSFGLTGDLLFKPQLSGIGGDVYSTISAAIARQRKYPTPYIIKSGTSMAAPYVAGVLALFLAHIGNPAPYTINGYAESGICRPKMSLIKNIMQSSAKIVKIRDSPLAATAAVQGAGLINAFQALTATTIFSPSELALNDTVRIASSHRVNVTNIGNKSAVYRMSHDGAALATGARKGDDQLLPTPLFSAHYADVDIEPIEFALQSGASREITLRFRAPAGTDATLLPIYSGFILATNLVNGEVAHLTYAGVVGNYGNARIIVRNAPSGIITGIQDARGQYMTNTGISNLNATEGLAIAIVLAWPTRILVTNVIPSEDNVQFDPELGCGILNVAVNQPRNVANIGVYSYTQLVRLSWNGLVQKPNPANNFTGEIQRLDPGRYRVQFAALKHFGNSKNFSDYDIYRTSPFNLVF</sequence>
<dbReference type="OrthoDB" id="206201at2759"/>
<evidence type="ECO:0000259" key="10">
    <source>
        <dbReference type="Pfam" id="PF00082"/>
    </source>
</evidence>
<reference evidence="12" key="1">
    <citation type="submission" date="2021-02" db="EMBL/GenBank/DDBJ databases">
        <authorList>
            <person name="Nowell W R."/>
        </authorList>
    </citation>
    <scope>NUCLEOTIDE SEQUENCE</scope>
</reference>
<evidence type="ECO:0000256" key="2">
    <source>
        <dbReference type="ARBA" id="ARBA00022670"/>
    </source>
</evidence>
<keyword evidence="9" id="KW-0812">Transmembrane</keyword>
<dbReference type="InterPro" id="IPR000209">
    <property type="entry name" value="Peptidase_S8/S53_dom"/>
</dbReference>
<evidence type="ECO:0000256" key="3">
    <source>
        <dbReference type="ARBA" id="ARBA00022729"/>
    </source>
</evidence>
<keyword evidence="9" id="KW-0472">Membrane</keyword>
<accession>A0A814X791</accession>
<dbReference type="InterPro" id="IPR036852">
    <property type="entry name" value="Peptidase_S8/S53_dom_sf"/>
</dbReference>
<feature type="transmembrane region" description="Helical" evidence="9">
    <location>
        <begin position="47"/>
        <end position="71"/>
    </location>
</feature>
<dbReference type="Proteomes" id="UP000663852">
    <property type="component" value="Unassembled WGS sequence"/>
</dbReference>
<dbReference type="InterPro" id="IPR034187">
    <property type="entry name" value="Peptidases_S8_5"/>
</dbReference>
<keyword evidence="3" id="KW-0732">Signal</keyword>
<dbReference type="GO" id="GO:0016020">
    <property type="term" value="C:membrane"/>
    <property type="evidence" value="ECO:0007669"/>
    <property type="project" value="InterPro"/>
</dbReference>
<dbReference type="PROSITE" id="PS00137">
    <property type="entry name" value="SUBTILASE_HIS"/>
    <property type="match status" value="1"/>
</dbReference>
<feature type="domain" description="Peptidase S8/S53" evidence="10">
    <location>
        <begin position="253"/>
        <end position="658"/>
    </location>
</feature>
<keyword evidence="2 7" id="KW-0645">Protease</keyword>
<name>A0A814X791_ADIRI</name>
<evidence type="ECO:0000256" key="4">
    <source>
        <dbReference type="ARBA" id="ARBA00022801"/>
    </source>
</evidence>
<dbReference type="PROSITE" id="PS00138">
    <property type="entry name" value="SUBTILASE_SER"/>
    <property type="match status" value="1"/>
</dbReference>
<evidence type="ECO:0000256" key="6">
    <source>
        <dbReference type="PIRSR" id="PIRSR615500-1"/>
    </source>
</evidence>
<dbReference type="GO" id="GO:0004252">
    <property type="term" value="F:serine-type endopeptidase activity"/>
    <property type="evidence" value="ECO:0007669"/>
    <property type="project" value="UniProtKB-UniRule"/>
</dbReference>
<proteinExistence type="inferred from homology"/>
<feature type="active site" description="Charge relay system" evidence="6 7">
    <location>
        <position position="633"/>
    </location>
</feature>
<feature type="domain" description="C5a peptidase/Subtilisin-like protease SBT2-like Fn3-like" evidence="11">
    <location>
        <begin position="722"/>
        <end position="819"/>
    </location>
</feature>
<dbReference type="PROSITE" id="PS00136">
    <property type="entry name" value="SUBTILASE_ASP"/>
    <property type="match status" value="1"/>
</dbReference>
<dbReference type="CDD" id="cd07489">
    <property type="entry name" value="Peptidases_S8_5"/>
    <property type="match status" value="1"/>
</dbReference>
<comment type="similarity">
    <text evidence="1 7 8">Belongs to the peptidase S8 family.</text>
</comment>
<dbReference type="EMBL" id="CAJNOJ010000154">
    <property type="protein sequence ID" value="CAF1210309.1"/>
    <property type="molecule type" value="Genomic_DNA"/>
</dbReference>
<dbReference type="PANTHER" id="PTHR43806">
    <property type="entry name" value="PEPTIDASE S8"/>
    <property type="match status" value="1"/>
</dbReference>
<dbReference type="GO" id="GO:0005615">
    <property type="term" value="C:extracellular space"/>
    <property type="evidence" value="ECO:0007669"/>
    <property type="project" value="TreeGrafter"/>
</dbReference>
<dbReference type="PANTHER" id="PTHR43806:SF66">
    <property type="entry name" value="SERIN ENDOPEPTIDASE"/>
    <property type="match status" value="1"/>
</dbReference>